<reference evidence="9 10" key="1">
    <citation type="submission" date="2018-07" db="EMBL/GenBank/DDBJ databases">
        <title>Freshwater and sediment microbial communities from various areas in North America, analyzing microbe dynamics in response to fracking.</title>
        <authorList>
            <person name="Lamendella R."/>
        </authorList>
    </citation>
    <scope>NUCLEOTIDE SEQUENCE [LARGE SCALE GENOMIC DNA]</scope>
    <source>
        <strain evidence="9 10">160A</strain>
    </source>
</reference>
<accession>A0A2T0XEI4</accession>
<sequence>MLLLIPVGLLAQTGMLTGKVLDESGQPVPGVNIIVGETQKGTITDTDGNYSIEVEEGQTLIFSFIGMDQQRVTYSGQPSLNVTMTESLKSLDEVVVIGYQTVRKADLTGAVSVFKPEQMKNAVVTGSVGDALGTVPGVFSRTEGKPGAEGWVEIRGTKSFGSSKPLYVIDGIAVEGGANRDFNFNDIESVQVLKDASAAAIYGSRAANGVIIITTRSGKKGPMKIDVSAKKSFQWLPRYDLTNREQWIELNDLAFENGGYDLANHFDANTDWQDVAFKTGHVDDYNISFSGGSETSNYFISSNYQSNSGTTIGTESERITLRANTSAHRDFGENVTFRIGENVIISNYQIDELDTNPIIDAWRMLPTIPVYNEDNPGGYGYGDGSRDVTFGTNPVAKEALTETTNQNLRVRGNVFTELDFFDKLKYKFNFGFETSSDEHKYLRKEGNWTFNQPWDPSSLNKNKASFRSLVYDNTLEYNDEFGNHTLGVVVGSSFMDISYEQLWGTKNDLLRLSDGTYFNQLNAAQKDPKTGGYKDMEKLFSLFGRFNYSYDERFLLSGTIRRDASSKFGPSYRDGIFPSIAGAWRISNEGFFDISWVDDLKLRANYGVLGSSNIGPWDWVAFINSFPQVIFGTDQHLENGQTQVKLVNQDLKWEELHEFNIGFDATILNNRLEVSAEYYKSETQDVLTGMQILMSTGNNGGNPNVNAATLQNTGFEFSGTWREIRGDWNYSVNASLSTVRNEILELGYGREYFTQWNTQSHVGEPIGQWYLIKMDGIFRSMEEVMAHTHEGNLIQPNAQPGDIRFEDYNNDGMINDSDRQYVGSPWPDFHLGVNATVAWKGIDLQLQMAGAFGQEVFNGPRSGMDRFDDNSNYRSDYDPWTPDNANAADPRPIYQDGRNAIGNQSRWIEDGSYLRVKQMALGYSFPDRILGNAIDDLRLFVNAQNLITFTKYTGLDPEFRNDNIWERGYDYGAFPNPKSVTIGAQLTF</sequence>
<keyword evidence="6 7" id="KW-0998">Cell outer membrane</keyword>
<dbReference type="EMBL" id="QPIZ01000007">
    <property type="protein sequence ID" value="RCW36848.1"/>
    <property type="molecule type" value="Genomic_DNA"/>
</dbReference>
<dbReference type="InterPro" id="IPR012910">
    <property type="entry name" value="Plug_dom"/>
</dbReference>
<comment type="subcellular location">
    <subcellularLocation>
        <location evidence="1 7">Cell outer membrane</location>
        <topology evidence="1 7">Multi-pass membrane protein</topology>
    </subcellularLocation>
</comment>
<dbReference type="SUPFAM" id="SSF56935">
    <property type="entry name" value="Porins"/>
    <property type="match status" value="1"/>
</dbReference>
<dbReference type="Gene3D" id="2.40.170.20">
    <property type="entry name" value="TonB-dependent receptor, beta-barrel domain"/>
    <property type="match status" value="1"/>
</dbReference>
<keyword evidence="4 7" id="KW-0812">Transmembrane</keyword>
<keyword evidence="2 7" id="KW-0813">Transport</keyword>
<evidence type="ECO:0000256" key="7">
    <source>
        <dbReference type="PROSITE-ProRule" id="PRU01360"/>
    </source>
</evidence>
<gene>
    <name evidence="9" type="ORF">DFO77_107139</name>
</gene>
<evidence type="ECO:0000256" key="2">
    <source>
        <dbReference type="ARBA" id="ARBA00022448"/>
    </source>
</evidence>
<dbReference type="AlphaFoldDB" id="A0A2T0XEI4"/>
<evidence type="ECO:0000259" key="8">
    <source>
        <dbReference type="Pfam" id="PF07715"/>
    </source>
</evidence>
<evidence type="ECO:0000256" key="1">
    <source>
        <dbReference type="ARBA" id="ARBA00004571"/>
    </source>
</evidence>
<evidence type="ECO:0000256" key="3">
    <source>
        <dbReference type="ARBA" id="ARBA00022452"/>
    </source>
</evidence>
<proteinExistence type="inferred from homology"/>
<evidence type="ECO:0000256" key="6">
    <source>
        <dbReference type="ARBA" id="ARBA00023237"/>
    </source>
</evidence>
<dbReference type="InterPro" id="IPR039426">
    <property type="entry name" value="TonB-dep_rcpt-like"/>
</dbReference>
<dbReference type="NCBIfam" id="TIGR04057">
    <property type="entry name" value="SusC_RagA_signa"/>
    <property type="match status" value="1"/>
</dbReference>
<protein>
    <submittedName>
        <fullName evidence="9">TonB-linked SusC/RagA family outer membrane protein</fullName>
    </submittedName>
</protein>
<feature type="domain" description="TonB-dependent receptor plug" evidence="8">
    <location>
        <begin position="104"/>
        <end position="210"/>
    </location>
</feature>
<dbReference type="GO" id="GO:0009279">
    <property type="term" value="C:cell outer membrane"/>
    <property type="evidence" value="ECO:0007669"/>
    <property type="project" value="UniProtKB-SubCell"/>
</dbReference>
<keyword evidence="10" id="KW-1185">Reference proteome</keyword>
<dbReference type="Gene3D" id="2.60.40.1120">
    <property type="entry name" value="Carboxypeptidase-like, regulatory domain"/>
    <property type="match status" value="1"/>
</dbReference>
<dbReference type="Gene3D" id="2.170.130.10">
    <property type="entry name" value="TonB-dependent receptor, plug domain"/>
    <property type="match status" value="1"/>
</dbReference>
<dbReference type="InterPro" id="IPR008969">
    <property type="entry name" value="CarboxyPept-like_regulatory"/>
</dbReference>
<dbReference type="InterPro" id="IPR036942">
    <property type="entry name" value="Beta-barrel_TonB_sf"/>
</dbReference>
<dbReference type="NCBIfam" id="TIGR04056">
    <property type="entry name" value="OMP_RagA_SusC"/>
    <property type="match status" value="1"/>
</dbReference>
<dbReference type="PROSITE" id="PS52016">
    <property type="entry name" value="TONB_DEPENDENT_REC_3"/>
    <property type="match status" value="1"/>
</dbReference>
<dbReference type="Pfam" id="PF07715">
    <property type="entry name" value="Plug"/>
    <property type="match status" value="1"/>
</dbReference>
<dbReference type="InterPro" id="IPR037066">
    <property type="entry name" value="Plug_dom_sf"/>
</dbReference>
<dbReference type="SUPFAM" id="SSF49464">
    <property type="entry name" value="Carboxypeptidase regulatory domain-like"/>
    <property type="match status" value="1"/>
</dbReference>
<evidence type="ECO:0000313" key="9">
    <source>
        <dbReference type="EMBL" id="RCW36848.1"/>
    </source>
</evidence>
<evidence type="ECO:0000313" key="10">
    <source>
        <dbReference type="Proteomes" id="UP000252733"/>
    </source>
</evidence>
<name>A0A2T0XEI4_9BACT</name>
<dbReference type="Pfam" id="PF13715">
    <property type="entry name" value="CarbopepD_reg_2"/>
    <property type="match status" value="1"/>
</dbReference>
<evidence type="ECO:0000256" key="4">
    <source>
        <dbReference type="ARBA" id="ARBA00022692"/>
    </source>
</evidence>
<dbReference type="FunFam" id="2.60.40.1120:FF:000003">
    <property type="entry name" value="Outer membrane protein Omp121"/>
    <property type="match status" value="1"/>
</dbReference>
<comment type="caution">
    <text evidence="9">The sequence shown here is derived from an EMBL/GenBank/DDBJ whole genome shotgun (WGS) entry which is preliminary data.</text>
</comment>
<evidence type="ECO:0000256" key="5">
    <source>
        <dbReference type="ARBA" id="ARBA00023136"/>
    </source>
</evidence>
<keyword evidence="3 7" id="KW-1134">Transmembrane beta strand</keyword>
<dbReference type="Proteomes" id="UP000252733">
    <property type="component" value="Unassembled WGS sequence"/>
</dbReference>
<keyword evidence="5 7" id="KW-0472">Membrane</keyword>
<dbReference type="InterPro" id="IPR023997">
    <property type="entry name" value="TonB-dep_OMP_SusC/RagA_CS"/>
</dbReference>
<organism evidence="9 10">
    <name type="scientific">Marinilabilia salmonicolor</name>
    <dbReference type="NCBI Taxonomy" id="989"/>
    <lineage>
        <taxon>Bacteria</taxon>
        <taxon>Pseudomonadati</taxon>
        <taxon>Bacteroidota</taxon>
        <taxon>Bacteroidia</taxon>
        <taxon>Marinilabiliales</taxon>
        <taxon>Marinilabiliaceae</taxon>
        <taxon>Marinilabilia</taxon>
    </lineage>
</organism>
<dbReference type="InterPro" id="IPR023996">
    <property type="entry name" value="TonB-dep_OMP_SusC/RagA"/>
</dbReference>
<comment type="similarity">
    <text evidence="7">Belongs to the TonB-dependent receptor family.</text>
</comment>